<gene>
    <name evidence="2" type="ORF">AABB29_04640</name>
</gene>
<accession>A0ABZ2V7H1</accession>
<organism evidence="2 3">
    <name type="scientific">Yoonia phaeophyticola</name>
    <dbReference type="NCBI Taxonomy" id="3137369"/>
    <lineage>
        <taxon>Bacteria</taxon>
        <taxon>Pseudomonadati</taxon>
        <taxon>Pseudomonadota</taxon>
        <taxon>Alphaproteobacteria</taxon>
        <taxon>Rhodobacterales</taxon>
        <taxon>Paracoccaceae</taxon>
        <taxon>Yoonia</taxon>
    </lineage>
</organism>
<dbReference type="RefSeq" id="WP_373636800.1">
    <property type="nucleotide sequence ID" value="NZ_CP150951.2"/>
</dbReference>
<name>A0ABZ2V7H1_9RHOB</name>
<protein>
    <submittedName>
        <fullName evidence="2">Uncharacterized protein</fullName>
    </submittedName>
</protein>
<reference evidence="3" key="1">
    <citation type="submission" date="2024-04" db="EMBL/GenBank/DDBJ databases">
        <title>Phylogenomic analyses of a clade within the roseobacter group suggest taxonomic reassignments of species of the genera Aestuariivita, Citreicella, Loktanella, Nautella, Pelagibaca, Ruegeria, Thalassobius, Thiobacimonas and Tropicibacter, and the proposal o.</title>
        <authorList>
            <person name="Jeon C.O."/>
        </authorList>
    </citation>
    <scope>NUCLEOTIDE SEQUENCE [LARGE SCALE GENOMIC DNA]</scope>
    <source>
        <strain evidence="3">BS5-3</strain>
    </source>
</reference>
<keyword evidence="1" id="KW-0472">Membrane</keyword>
<feature type="transmembrane region" description="Helical" evidence="1">
    <location>
        <begin position="63"/>
        <end position="85"/>
    </location>
</feature>
<keyword evidence="1" id="KW-1133">Transmembrane helix</keyword>
<evidence type="ECO:0000313" key="3">
    <source>
        <dbReference type="Proteomes" id="UP001440612"/>
    </source>
</evidence>
<dbReference type="EMBL" id="CP150951">
    <property type="protein sequence ID" value="WZC49942.2"/>
    <property type="molecule type" value="Genomic_DNA"/>
</dbReference>
<feature type="transmembrane region" description="Helical" evidence="1">
    <location>
        <begin position="35"/>
        <end position="51"/>
    </location>
</feature>
<dbReference type="Proteomes" id="UP001440612">
    <property type="component" value="Chromosome"/>
</dbReference>
<feature type="transmembrane region" description="Helical" evidence="1">
    <location>
        <begin position="97"/>
        <end position="117"/>
    </location>
</feature>
<keyword evidence="1" id="KW-0812">Transmembrane</keyword>
<evidence type="ECO:0000313" key="2">
    <source>
        <dbReference type="EMBL" id="WZC49942.2"/>
    </source>
</evidence>
<keyword evidence="3" id="KW-1185">Reference proteome</keyword>
<proteinExistence type="predicted"/>
<sequence>MIAYYAVIAASAGLTFALVNHAGDALVGPMWRDIGIVSLGCLMTVCGLFLCRNWMGGPGALGVARACVGAVNITFCVSIVAGTMVSPFFGLVKGPQLLMSLFGSEPIFAVLWGLILFETHQFLKRSRLEMSPTKTADLRQGNVSDFTLKNVR</sequence>
<evidence type="ECO:0000256" key="1">
    <source>
        <dbReference type="SAM" id="Phobius"/>
    </source>
</evidence>